<dbReference type="AlphaFoldDB" id="I2GSY8"/>
<accession>I2GSY8</accession>
<gene>
    <name evidence="1" type="ORF">BN8_06414</name>
</gene>
<reference evidence="1 2" key="1">
    <citation type="journal article" date="2012" name="J. Bacteriol.">
        <title>Genome Sequence of the Filamentous Bacterium Fibrisoma limi BUZ 3T.</title>
        <authorList>
            <person name="Filippini M."/>
            <person name="Qi W."/>
            <person name="Jaenicke S."/>
            <person name="Goesmann A."/>
            <person name="Smits T.H."/>
            <person name="Bagheri H.C."/>
        </authorList>
    </citation>
    <scope>NUCLEOTIDE SEQUENCE [LARGE SCALE GENOMIC DNA]</scope>
    <source>
        <strain evidence="2">BUZ 3T</strain>
    </source>
</reference>
<dbReference type="Proteomes" id="UP000009309">
    <property type="component" value="Unassembled WGS sequence"/>
</dbReference>
<name>I2GSY8_9BACT</name>
<dbReference type="RefSeq" id="WP_009285578.1">
    <property type="nucleotide sequence ID" value="NZ_CAIT01000010.1"/>
</dbReference>
<proteinExistence type="predicted"/>
<evidence type="ECO:0000313" key="2">
    <source>
        <dbReference type="Proteomes" id="UP000009309"/>
    </source>
</evidence>
<dbReference type="Pfam" id="PF13385">
    <property type="entry name" value="Laminin_G_3"/>
    <property type="match status" value="1"/>
</dbReference>
<organism evidence="1 2">
    <name type="scientific">Fibrisoma limi BUZ 3</name>
    <dbReference type="NCBI Taxonomy" id="1185876"/>
    <lineage>
        <taxon>Bacteria</taxon>
        <taxon>Pseudomonadati</taxon>
        <taxon>Bacteroidota</taxon>
        <taxon>Cytophagia</taxon>
        <taxon>Cytophagales</taxon>
        <taxon>Spirosomataceae</taxon>
        <taxon>Fibrisoma</taxon>
    </lineage>
</organism>
<dbReference type="eggNOG" id="COG3291">
    <property type="taxonomic scope" value="Bacteria"/>
</dbReference>
<comment type="caution">
    <text evidence="1">The sequence shown here is derived from an EMBL/GenBank/DDBJ whole genome shotgun (WGS) entry which is preliminary data.</text>
</comment>
<dbReference type="GO" id="GO:0005975">
    <property type="term" value="P:carbohydrate metabolic process"/>
    <property type="evidence" value="ECO:0007669"/>
    <property type="project" value="UniProtKB-ARBA"/>
</dbReference>
<dbReference type="OrthoDB" id="1490335at2"/>
<evidence type="ECO:0000313" key="1">
    <source>
        <dbReference type="EMBL" id="CCH57017.1"/>
    </source>
</evidence>
<dbReference type="Gene3D" id="2.60.120.200">
    <property type="match status" value="1"/>
</dbReference>
<dbReference type="GO" id="GO:0004553">
    <property type="term" value="F:hydrolase activity, hydrolyzing O-glycosyl compounds"/>
    <property type="evidence" value="ECO:0007669"/>
    <property type="project" value="UniProtKB-ARBA"/>
</dbReference>
<dbReference type="STRING" id="1185876.BN8_06414"/>
<dbReference type="SUPFAM" id="SSF49899">
    <property type="entry name" value="Concanavalin A-like lectins/glucanases"/>
    <property type="match status" value="1"/>
</dbReference>
<dbReference type="InterPro" id="IPR013320">
    <property type="entry name" value="ConA-like_dom_sf"/>
</dbReference>
<sequence>MKRLLIYLSCFLFTGGLESTLLSCSRWDVPALKEQSISRGLVTYLPFTAGSLTDSLKNNNAIWGLSNTKSNFIDDFKGTANSAIQLNGSTDYIKLLDNKSLQFDTAFAISIWIKPVVQVLNPGTDRRIQIYNKSNFTTGAGEAYSSSMRAIRNIDGLPDIIAILADVKQGSNCESGRGWQSLSINTNRAIYENNGWHHLAFSYNRSTVSFYLDGVLLSISKLSNLNKIDNCVGGDLRFGVQHLKAVDPDSKKNYYNYFSGGMDEIRIYNRPLTATEVQTLYKLKDEG</sequence>
<keyword evidence="2" id="KW-1185">Reference proteome</keyword>
<protein>
    <submittedName>
        <fullName evidence="1">PKD domain containing protein</fullName>
    </submittedName>
</protein>
<dbReference type="EMBL" id="CAIT01000010">
    <property type="protein sequence ID" value="CCH57017.1"/>
    <property type="molecule type" value="Genomic_DNA"/>
</dbReference>